<evidence type="ECO:0000259" key="7">
    <source>
        <dbReference type="Pfam" id="PF00892"/>
    </source>
</evidence>
<proteinExistence type="inferred from homology"/>
<dbReference type="Pfam" id="PF00892">
    <property type="entry name" value="EamA"/>
    <property type="match status" value="2"/>
</dbReference>
<evidence type="ECO:0000313" key="8">
    <source>
        <dbReference type="EMBL" id="SEO92134.1"/>
    </source>
</evidence>
<dbReference type="STRING" id="569882.SAMN04490248_11629"/>
<feature type="transmembrane region" description="Helical" evidence="6">
    <location>
        <begin position="89"/>
        <end position="110"/>
    </location>
</feature>
<keyword evidence="9" id="KW-1185">Reference proteome</keyword>
<dbReference type="EMBL" id="FODS01000016">
    <property type="protein sequence ID" value="SEO92134.1"/>
    <property type="molecule type" value="Genomic_DNA"/>
</dbReference>
<dbReference type="InterPro" id="IPR000620">
    <property type="entry name" value="EamA_dom"/>
</dbReference>
<dbReference type="PANTHER" id="PTHR22911">
    <property type="entry name" value="ACYL-MALONYL CONDENSING ENZYME-RELATED"/>
    <property type="match status" value="1"/>
</dbReference>
<dbReference type="Proteomes" id="UP000198893">
    <property type="component" value="Unassembled WGS sequence"/>
</dbReference>
<gene>
    <name evidence="8" type="ORF">SAMN04490248_11629</name>
</gene>
<comment type="subcellular location">
    <subcellularLocation>
        <location evidence="1">Membrane</location>
        <topology evidence="1">Multi-pass membrane protein</topology>
    </subcellularLocation>
</comment>
<comment type="similarity">
    <text evidence="2">Belongs to the drug/metabolite transporter (DMT) superfamily. 10 TMS drug/metabolite exporter (DME) (TC 2.A.7.3) family.</text>
</comment>
<evidence type="ECO:0000256" key="6">
    <source>
        <dbReference type="SAM" id="Phobius"/>
    </source>
</evidence>
<feature type="domain" description="EamA" evidence="7">
    <location>
        <begin position="142"/>
        <end position="266"/>
    </location>
</feature>
<keyword evidence="5 6" id="KW-0472">Membrane</keyword>
<feature type="transmembrane region" description="Helical" evidence="6">
    <location>
        <begin position="117"/>
        <end position="137"/>
    </location>
</feature>
<evidence type="ECO:0000256" key="3">
    <source>
        <dbReference type="ARBA" id="ARBA00022692"/>
    </source>
</evidence>
<evidence type="ECO:0000256" key="2">
    <source>
        <dbReference type="ARBA" id="ARBA00009853"/>
    </source>
</evidence>
<feature type="transmembrane region" description="Helical" evidence="6">
    <location>
        <begin position="201"/>
        <end position="222"/>
    </location>
</feature>
<dbReference type="GO" id="GO:0016020">
    <property type="term" value="C:membrane"/>
    <property type="evidence" value="ECO:0007669"/>
    <property type="project" value="UniProtKB-SubCell"/>
</dbReference>
<feature type="transmembrane region" description="Helical" evidence="6">
    <location>
        <begin position="30"/>
        <end position="53"/>
    </location>
</feature>
<feature type="transmembrane region" description="Helical" evidence="6">
    <location>
        <begin position="65"/>
        <end position="83"/>
    </location>
</feature>
<protein>
    <submittedName>
        <fullName evidence="8">Threonine/homoserine efflux transporter RhtA</fullName>
    </submittedName>
</protein>
<accession>A0A1H8TNE5</accession>
<evidence type="ECO:0000256" key="1">
    <source>
        <dbReference type="ARBA" id="ARBA00004141"/>
    </source>
</evidence>
<dbReference type="PANTHER" id="PTHR22911:SF6">
    <property type="entry name" value="SOLUTE CARRIER FAMILY 35 MEMBER G1"/>
    <property type="match status" value="1"/>
</dbReference>
<evidence type="ECO:0000256" key="4">
    <source>
        <dbReference type="ARBA" id="ARBA00022989"/>
    </source>
</evidence>
<evidence type="ECO:0000256" key="5">
    <source>
        <dbReference type="ARBA" id="ARBA00023136"/>
    </source>
</evidence>
<feature type="domain" description="EamA" evidence="7">
    <location>
        <begin position="6"/>
        <end position="133"/>
    </location>
</feature>
<sequence length="282" mass="29321">MVQALLIMFVAMSLIPAGDTAGKLLTTVHGASPVFVAWTRFLLGGLAALVIARPGWARIFLDWRIWMRSLLLLGGITSIQTALTTAPVASAFAAFFIGPIFSYALSVVLLREQVTPLRTALMALGFVGVLVVVRPGFGAEPGLGFALLAGLFYGAFLTAGRWMAGIARPRALMAAQFLIPALLLTPFGLTTQMPDLSPTTAGLTLASALCSMGGNLLLFTAYGRAGASVLAPFVYFQLIAATGLGWLVFSDLPDALTWAGLAIIVGAGAGSALAARPGPRRA</sequence>
<evidence type="ECO:0000313" key="9">
    <source>
        <dbReference type="Proteomes" id="UP000198893"/>
    </source>
</evidence>
<dbReference type="AlphaFoldDB" id="A0A1H8TNE5"/>
<name>A0A1H8TNE5_9RHOB</name>
<keyword evidence="4 6" id="KW-1133">Transmembrane helix</keyword>
<feature type="transmembrane region" description="Helical" evidence="6">
    <location>
        <begin position="143"/>
        <end position="164"/>
    </location>
</feature>
<keyword evidence="3 6" id="KW-0812">Transmembrane</keyword>
<feature type="transmembrane region" description="Helical" evidence="6">
    <location>
        <begin position="255"/>
        <end position="275"/>
    </location>
</feature>
<dbReference type="RefSeq" id="WP_093119146.1">
    <property type="nucleotide sequence ID" value="NZ_FODS01000016.1"/>
</dbReference>
<dbReference type="OrthoDB" id="7818056at2"/>
<organism evidence="8 9">
    <name type="scientific">Salinihabitans flavidus</name>
    <dbReference type="NCBI Taxonomy" id="569882"/>
    <lineage>
        <taxon>Bacteria</taxon>
        <taxon>Pseudomonadati</taxon>
        <taxon>Pseudomonadota</taxon>
        <taxon>Alphaproteobacteria</taxon>
        <taxon>Rhodobacterales</taxon>
        <taxon>Roseobacteraceae</taxon>
        <taxon>Salinihabitans</taxon>
    </lineage>
</organism>
<feature type="transmembrane region" description="Helical" evidence="6">
    <location>
        <begin position="229"/>
        <end position="249"/>
    </location>
</feature>
<feature type="transmembrane region" description="Helical" evidence="6">
    <location>
        <begin position="171"/>
        <end position="189"/>
    </location>
</feature>
<dbReference type="InterPro" id="IPR037185">
    <property type="entry name" value="EmrE-like"/>
</dbReference>
<reference evidence="8 9" key="1">
    <citation type="submission" date="2016-10" db="EMBL/GenBank/DDBJ databases">
        <authorList>
            <person name="de Groot N.N."/>
        </authorList>
    </citation>
    <scope>NUCLEOTIDE SEQUENCE [LARGE SCALE GENOMIC DNA]</scope>
    <source>
        <strain evidence="8 9">DSM 27842</strain>
    </source>
</reference>
<dbReference type="SUPFAM" id="SSF103481">
    <property type="entry name" value="Multidrug resistance efflux transporter EmrE"/>
    <property type="match status" value="2"/>
</dbReference>